<proteinExistence type="predicted"/>
<dbReference type="PROSITE" id="PS50011">
    <property type="entry name" value="PROTEIN_KINASE_DOM"/>
    <property type="match status" value="1"/>
</dbReference>
<dbReference type="GO" id="GO:0005886">
    <property type="term" value="C:plasma membrane"/>
    <property type="evidence" value="ECO:0007669"/>
    <property type="project" value="TreeGrafter"/>
</dbReference>
<dbReference type="AlphaFoldDB" id="A0AAD8KYR1"/>
<dbReference type="Proteomes" id="UP001229421">
    <property type="component" value="Unassembled WGS sequence"/>
</dbReference>
<organism evidence="2 3">
    <name type="scientific">Tagetes erecta</name>
    <name type="common">African marigold</name>
    <dbReference type="NCBI Taxonomy" id="13708"/>
    <lineage>
        <taxon>Eukaryota</taxon>
        <taxon>Viridiplantae</taxon>
        <taxon>Streptophyta</taxon>
        <taxon>Embryophyta</taxon>
        <taxon>Tracheophyta</taxon>
        <taxon>Spermatophyta</taxon>
        <taxon>Magnoliopsida</taxon>
        <taxon>eudicotyledons</taxon>
        <taxon>Gunneridae</taxon>
        <taxon>Pentapetalae</taxon>
        <taxon>asterids</taxon>
        <taxon>campanulids</taxon>
        <taxon>Asterales</taxon>
        <taxon>Asteraceae</taxon>
        <taxon>Asteroideae</taxon>
        <taxon>Heliantheae alliance</taxon>
        <taxon>Tageteae</taxon>
        <taxon>Tagetes</taxon>
    </lineage>
</organism>
<dbReference type="GO" id="GO:0005524">
    <property type="term" value="F:ATP binding"/>
    <property type="evidence" value="ECO:0007669"/>
    <property type="project" value="InterPro"/>
</dbReference>
<reference evidence="2" key="1">
    <citation type="journal article" date="2023" name="bioRxiv">
        <title>Improved chromosome-level genome assembly for marigold (Tagetes erecta).</title>
        <authorList>
            <person name="Jiang F."/>
            <person name="Yuan L."/>
            <person name="Wang S."/>
            <person name="Wang H."/>
            <person name="Xu D."/>
            <person name="Wang A."/>
            <person name="Fan W."/>
        </authorList>
    </citation>
    <scope>NUCLEOTIDE SEQUENCE</scope>
    <source>
        <strain evidence="2">WSJ</strain>
        <tissue evidence="2">Leaf</tissue>
    </source>
</reference>
<evidence type="ECO:0000313" key="2">
    <source>
        <dbReference type="EMBL" id="KAK1428200.1"/>
    </source>
</evidence>
<evidence type="ECO:0000259" key="1">
    <source>
        <dbReference type="PROSITE" id="PS50011"/>
    </source>
</evidence>
<dbReference type="Pfam" id="PF07714">
    <property type="entry name" value="PK_Tyr_Ser-Thr"/>
    <property type="match status" value="1"/>
</dbReference>
<sequence>MTRGATHKSDIYSFGVVLFEILCKRNAFVQKDKNNDTFLVSLVKHHYENNNMREIMFQGVKLNEKALVTYSDIAYSCLNEDPTLRPSLERIVHRLEQALKEQRAMMTTVEDFERDKVITRRKRRKRTKHALFSHNF</sequence>
<gene>
    <name evidence="2" type="ORF">QVD17_17029</name>
</gene>
<protein>
    <recommendedName>
        <fullName evidence="1">Protein kinase domain-containing protein</fullName>
    </recommendedName>
</protein>
<dbReference type="InterPro" id="IPR045272">
    <property type="entry name" value="ANXUR1/2-like"/>
</dbReference>
<keyword evidence="3" id="KW-1185">Reference proteome</keyword>
<comment type="caution">
    <text evidence="2">The sequence shown here is derived from an EMBL/GenBank/DDBJ whole genome shotgun (WGS) entry which is preliminary data.</text>
</comment>
<name>A0AAD8KYR1_TARER</name>
<dbReference type="GO" id="GO:0009506">
    <property type="term" value="C:plasmodesma"/>
    <property type="evidence" value="ECO:0007669"/>
    <property type="project" value="TreeGrafter"/>
</dbReference>
<dbReference type="InterPro" id="IPR000719">
    <property type="entry name" value="Prot_kinase_dom"/>
</dbReference>
<evidence type="ECO:0000313" key="3">
    <source>
        <dbReference type="Proteomes" id="UP001229421"/>
    </source>
</evidence>
<dbReference type="InterPro" id="IPR001245">
    <property type="entry name" value="Ser-Thr/Tyr_kinase_cat_dom"/>
</dbReference>
<dbReference type="SUPFAM" id="SSF56112">
    <property type="entry name" value="Protein kinase-like (PK-like)"/>
    <property type="match status" value="1"/>
</dbReference>
<dbReference type="PANTHER" id="PTHR27003">
    <property type="entry name" value="OS07G0166700 PROTEIN"/>
    <property type="match status" value="1"/>
</dbReference>
<dbReference type="EMBL" id="JAUHHV010000004">
    <property type="protein sequence ID" value="KAK1428200.1"/>
    <property type="molecule type" value="Genomic_DNA"/>
</dbReference>
<dbReference type="GO" id="GO:0004714">
    <property type="term" value="F:transmembrane receptor protein tyrosine kinase activity"/>
    <property type="evidence" value="ECO:0007669"/>
    <property type="project" value="InterPro"/>
</dbReference>
<dbReference type="PANTHER" id="PTHR27003:SF383">
    <property type="entry name" value="TYROSINE-PROTEIN KINASE, NON-RECEPTOR JAK_TYK2-RELATED"/>
    <property type="match status" value="1"/>
</dbReference>
<feature type="domain" description="Protein kinase" evidence="1">
    <location>
        <begin position="1"/>
        <end position="99"/>
    </location>
</feature>
<dbReference type="InterPro" id="IPR011009">
    <property type="entry name" value="Kinase-like_dom_sf"/>
</dbReference>
<accession>A0AAD8KYR1</accession>
<dbReference type="Gene3D" id="1.10.510.10">
    <property type="entry name" value="Transferase(Phosphotransferase) domain 1"/>
    <property type="match status" value="1"/>
</dbReference>